<evidence type="ECO:0000259" key="2">
    <source>
        <dbReference type="PROSITE" id="PS50263"/>
    </source>
</evidence>
<dbReference type="InterPro" id="IPR036526">
    <property type="entry name" value="C-N_Hydrolase_sf"/>
</dbReference>
<dbReference type="PANTHER" id="PTHR23088">
    <property type="entry name" value="NITRILASE-RELATED"/>
    <property type="match status" value="1"/>
</dbReference>
<dbReference type="AlphaFoldDB" id="A0A2M7G417"/>
<dbReference type="Proteomes" id="UP000231019">
    <property type="component" value="Unassembled WGS sequence"/>
</dbReference>
<gene>
    <name evidence="3" type="ORF">COW36_12625</name>
</gene>
<feature type="domain" description="CN hydrolase" evidence="2">
    <location>
        <begin position="4"/>
        <end position="250"/>
    </location>
</feature>
<proteinExistence type="predicted"/>
<dbReference type="CDD" id="cd07572">
    <property type="entry name" value="nit"/>
    <property type="match status" value="1"/>
</dbReference>
<protein>
    <submittedName>
        <fullName evidence="3">Hydrolase</fullName>
    </submittedName>
</protein>
<accession>A0A2M7G417</accession>
<dbReference type="SUPFAM" id="SSF56317">
    <property type="entry name" value="Carbon-nitrogen hydrolase"/>
    <property type="match status" value="1"/>
</dbReference>
<dbReference type="InterPro" id="IPR003010">
    <property type="entry name" value="C-N_Hydrolase"/>
</dbReference>
<sequence length="271" mass="29795">MTALRVAAVQLSPSSDPEANLNKTAALLEQAAAQGAQLVCLPEAFIYRGKHDAEHLFASPVPGPLTERLGALARDLRIWLLAGSIFERVADSEKVFNTSLVFNPAGEIVAKYRKIHLFEIHNETGKELSEADYQQPGSELVCVEMPWLKMGLSICFDLRFPEVYRGLARMGAKLLAVPSAFLMKTGRDHWEVLLRARAIESQCYVVAPNCLGHSATGVEGYGRSMIVDPWGQVIAQASDCEGVILATLDLNYLETVRRRVPTLSNCRLPGF</sequence>
<dbReference type="PROSITE" id="PS50263">
    <property type="entry name" value="CN_HYDROLASE"/>
    <property type="match status" value="1"/>
</dbReference>
<evidence type="ECO:0000313" key="3">
    <source>
        <dbReference type="EMBL" id="PIW16605.1"/>
    </source>
</evidence>
<organism evidence="3 4">
    <name type="scientific">bacterium (Candidatus Blackallbacteria) CG17_big_fil_post_rev_8_21_14_2_50_48_46</name>
    <dbReference type="NCBI Taxonomy" id="2014261"/>
    <lineage>
        <taxon>Bacteria</taxon>
        <taxon>Candidatus Blackallbacteria</taxon>
    </lineage>
</organism>
<comment type="caution">
    <text evidence="3">The sequence shown here is derived from an EMBL/GenBank/DDBJ whole genome shotgun (WGS) entry which is preliminary data.</text>
</comment>
<dbReference type="PANTHER" id="PTHR23088:SF27">
    <property type="entry name" value="DEAMINATED GLUTATHIONE AMIDASE"/>
    <property type="match status" value="1"/>
</dbReference>
<evidence type="ECO:0000256" key="1">
    <source>
        <dbReference type="ARBA" id="ARBA00022801"/>
    </source>
</evidence>
<reference evidence="3 4" key="1">
    <citation type="submission" date="2017-09" db="EMBL/GenBank/DDBJ databases">
        <title>Depth-based differentiation of microbial function through sediment-hosted aquifers and enrichment of novel symbionts in the deep terrestrial subsurface.</title>
        <authorList>
            <person name="Probst A.J."/>
            <person name="Ladd B."/>
            <person name="Jarett J.K."/>
            <person name="Geller-Mcgrath D.E."/>
            <person name="Sieber C.M."/>
            <person name="Emerson J.B."/>
            <person name="Anantharaman K."/>
            <person name="Thomas B.C."/>
            <person name="Malmstrom R."/>
            <person name="Stieglmeier M."/>
            <person name="Klingl A."/>
            <person name="Woyke T."/>
            <person name="Ryan C.M."/>
            <person name="Banfield J.F."/>
        </authorList>
    </citation>
    <scope>NUCLEOTIDE SEQUENCE [LARGE SCALE GENOMIC DNA]</scope>
    <source>
        <strain evidence="3">CG17_big_fil_post_rev_8_21_14_2_50_48_46</strain>
    </source>
</reference>
<evidence type="ECO:0000313" key="4">
    <source>
        <dbReference type="Proteomes" id="UP000231019"/>
    </source>
</evidence>
<dbReference type="GO" id="GO:0016811">
    <property type="term" value="F:hydrolase activity, acting on carbon-nitrogen (but not peptide) bonds, in linear amides"/>
    <property type="evidence" value="ECO:0007669"/>
    <property type="project" value="InterPro"/>
</dbReference>
<dbReference type="Pfam" id="PF00795">
    <property type="entry name" value="CN_hydrolase"/>
    <property type="match status" value="1"/>
</dbReference>
<dbReference type="InterPro" id="IPR045254">
    <property type="entry name" value="Nit1/2_C-N_Hydrolase"/>
</dbReference>
<name>A0A2M7G417_9BACT</name>
<dbReference type="Gene3D" id="3.60.110.10">
    <property type="entry name" value="Carbon-nitrogen hydrolase"/>
    <property type="match status" value="1"/>
</dbReference>
<dbReference type="EMBL" id="PFFQ01000037">
    <property type="protein sequence ID" value="PIW16605.1"/>
    <property type="molecule type" value="Genomic_DNA"/>
</dbReference>
<keyword evidence="1 3" id="KW-0378">Hydrolase</keyword>